<feature type="transmembrane region" description="Helical" evidence="8">
    <location>
        <begin position="269"/>
        <end position="290"/>
    </location>
</feature>
<gene>
    <name evidence="9" type="ORF">MNV_660018</name>
</gene>
<feature type="transmembrane region" description="Helical" evidence="8">
    <location>
        <begin position="206"/>
        <end position="225"/>
    </location>
</feature>
<dbReference type="AlphaFoldDB" id="A0A284VSL4"/>
<keyword evidence="4" id="KW-0808">Transferase</keyword>
<reference evidence="10" key="1">
    <citation type="submission" date="2017-06" db="EMBL/GenBank/DDBJ databases">
        <authorList>
            <person name="Cremers G."/>
        </authorList>
    </citation>
    <scope>NUCLEOTIDE SEQUENCE [LARGE SCALE GENOMIC DNA]</scope>
</reference>
<dbReference type="Proteomes" id="UP000218615">
    <property type="component" value="Unassembled WGS sequence"/>
</dbReference>
<feature type="transmembrane region" description="Helical" evidence="8">
    <location>
        <begin position="68"/>
        <end position="88"/>
    </location>
</feature>
<evidence type="ECO:0000256" key="3">
    <source>
        <dbReference type="ARBA" id="ARBA00022676"/>
    </source>
</evidence>
<keyword evidence="6 8" id="KW-1133">Transmembrane helix</keyword>
<keyword evidence="7 8" id="KW-0472">Membrane</keyword>
<evidence type="ECO:0000313" key="9">
    <source>
        <dbReference type="EMBL" id="SNQ62280.1"/>
    </source>
</evidence>
<feature type="transmembrane region" description="Helical" evidence="8">
    <location>
        <begin position="12"/>
        <end position="29"/>
    </location>
</feature>
<dbReference type="PANTHER" id="PTHR33908:SF11">
    <property type="entry name" value="MEMBRANE PROTEIN"/>
    <property type="match status" value="1"/>
</dbReference>
<evidence type="ECO:0000256" key="8">
    <source>
        <dbReference type="SAM" id="Phobius"/>
    </source>
</evidence>
<dbReference type="Pfam" id="PF06728">
    <property type="entry name" value="PIG-U"/>
    <property type="match status" value="1"/>
</dbReference>
<dbReference type="InterPro" id="IPR050297">
    <property type="entry name" value="LipidA_mod_glycosyltrf_83"/>
</dbReference>
<evidence type="ECO:0000256" key="6">
    <source>
        <dbReference type="ARBA" id="ARBA00022989"/>
    </source>
</evidence>
<dbReference type="GO" id="GO:0016763">
    <property type="term" value="F:pentosyltransferase activity"/>
    <property type="evidence" value="ECO:0007669"/>
    <property type="project" value="TreeGrafter"/>
</dbReference>
<dbReference type="EMBL" id="FZMP01000214">
    <property type="protein sequence ID" value="SNQ62280.1"/>
    <property type="molecule type" value="Genomic_DNA"/>
</dbReference>
<protein>
    <submittedName>
        <fullName evidence="9">Uncharacterized protein</fullName>
    </submittedName>
</protein>
<feature type="transmembrane region" description="Helical" evidence="8">
    <location>
        <begin position="342"/>
        <end position="361"/>
    </location>
</feature>
<evidence type="ECO:0000256" key="2">
    <source>
        <dbReference type="ARBA" id="ARBA00022475"/>
    </source>
</evidence>
<keyword evidence="3" id="KW-0328">Glycosyltransferase</keyword>
<keyword evidence="10" id="KW-1185">Reference proteome</keyword>
<accession>A0A284VSL4</accession>
<dbReference type="GO" id="GO:0005886">
    <property type="term" value="C:plasma membrane"/>
    <property type="evidence" value="ECO:0007669"/>
    <property type="project" value="UniProtKB-SubCell"/>
</dbReference>
<proteinExistence type="predicted"/>
<evidence type="ECO:0000256" key="4">
    <source>
        <dbReference type="ARBA" id="ARBA00022679"/>
    </source>
</evidence>
<keyword evidence="5 8" id="KW-0812">Transmembrane</keyword>
<evidence type="ECO:0000256" key="7">
    <source>
        <dbReference type="ARBA" id="ARBA00023136"/>
    </source>
</evidence>
<feature type="transmembrane region" description="Helical" evidence="8">
    <location>
        <begin position="376"/>
        <end position="395"/>
    </location>
</feature>
<name>A0A284VSL4_9EURY</name>
<evidence type="ECO:0000256" key="5">
    <source>
        <dbReference type="ARBA" id="ARBA00022692"/>
    </source>
</evidence>
<keyword evidence="2" id="KW-1003">Cell membrane</keyword>
<dbReference type="GO" id="GO:0008610">
    <property type="term" value="P:lipid biosynthetic process"/>
    <property type="evidence" value="ECO:0007669"/>
    <property type="project" value="UniProtKB-ARBA"/>
</dbReference>
<feature type="transmembrane region" description="Helical" evidence="8">
    <location>
        <begin position="177"/>
        <end position="199"/>
    </location>
</feature>
<comment type="subcellular location">
    <subcellularLocation>
        <location evidence="1">Cell membrane</location>
        <topology evidence="1">Multi-pass membrane protein</topology>
    </subcellularLocation>
</comment>
<evidence type="ECO:0000256" key="1">
    <source>
        <dbReference type="ARBA" id="ARBA00004651"/>
    </source>
</evidence>
<sequence length="405" mass="46681">MGVGFKHIKKQHLAIAVALLVSFILRVYLSQFEGHALDIMHFKDWSRAAYYNGFQDFYSSVWADYPPFYIYILWFVGAIYKLFFSYPFDIYTNAFTILIKSPANVMDIASALLVFLIVKKHAGFKLAFPAMLFYAFNPAIIYNSAIWGQVDSVNTFFILLALMFMESEKPELAGASMAIAILTKPQSLLLLPLIIVLLLKSQKPFRIVRASIVSIAVFIMLALPFYLKTSLFELIKNYGTAYNEYSFTSLNAFNLWAFPGFWKPDSTPFLFLSYRIWGYILFGVLFAYVAYRTAKNRDNRSIYLASAVLFFGFFMLFTRIHERYLFPMFAPLAIIMSLDRRFIVVFCIMTTTFLFNLGYVLEFSHMNMLIPDGDPYVMLTSVINLGVLIYTLHCFSTSKEKIVNI</sequence>
<dbReference type="RefSeq" id="WP_096206868.1">
    <property type="nucleotide sequence ID" value="NZ_FZMP01000214.1"/>
</dbReference>
<organism evidence="9 10">
    <name type="scientific">Candidatus Methanoperedens nitratireducens</name>
    <dbReference type="NCBI Taxonomy" id="1392998"/>
    <lineage>
        <taxon>Archaea</taxon>
        <taxon>Methanobacteriati</taxon>
        <taxon>Methanobacteriota</taxon>
        <taxon>Stenosarchaea group</taxon>
        <taxon>Methanomicrobia</taxon>
        <taxon>Methanosarcinales</taxon>
        <taxon>ANME-2 cluster</taxon>
        <taxon>Candidatus Methanoperedentaceae</taxon>
        <taxon>Candidatus Methanoperedens</taxon>
    </lineage>
</organism>
<feature type="transmembrane region" description="Helical" evidence="8">
    <location>
        <begin position="302"/>
        <end position="321"/>
    </location>
</feature>
<evidence type="ECO:0000313" key="10">
    <source>
        <dbReference type="Proteomes" id="UP000218615"/>
    </source>
</evidence>
<dbReference type="PANTHER" id="PTHR33908">
    <property type="entry name" value="MANNOSYLTRANSFERASE YKCB-RELATED"/>
    <property type="match status" value="1"/>
</dbReference>